<accession>A0A1C9C997</accession>
<dbReference type="EMBL" id="KX284712">
    <property type="protein sequence ID" value="AOM64944.1"/>
    <property type="molecule type" value="Genomic_DNA"/>
</dbReference>
<gene>
    <name evidence="1" type="primary">orf58</name>
    <name evidence="1" type="ORF">Schiz_061</name>
</gene>
<sequence length="54" mass="6180">MESLEYIFTTYDASDISELAEETPVGWSSTCLDQTISYYIDCNSMIAKNNEEKE</sequence>
<protein>
    <submittedName>
        <fullName evidence="1">Uncharacterized protein</fullName>
    </submittedName>
</protein>
<dbReference type="AlphaFoldDB" id="A0A1C9C997"/>
<evidence type="ECO:0000313" key="1">
    <source>
        <dbReference type="EMBL" id="AOM64944.1"/>
    </source>
</evidence>
<proteinExistence type="predicted"/>
<reference evidence="1" key="1">
    <citation type="journal article" date="2016" name="BMC Biol.">
        <title>Parallel evolution of highly conserved plastid genome architecture in red seaweeds and seed plants.</title>
        <authorList>
            <person name="Lee J."/>
            <person name="Cho C.H."/>
            <person name="Park S.I."/>
            <person name="Choi J.W."/>
            <person name="Song H.S."/>
            <person name="West J.A."/>
            <person name="Bhattacharya D."/>
            <person name="Yoon H.S."/>
        </authorList>
    </citation>
    <scope>NUCLEOTIDE SEQUENCE</scope>
</reference>
<dbReference type="RefSeq" id="YP_009296009.1">
    <property type="nucleotide sequence ID" value="NC_031169.1"/>
</dbReference>
<keyword evidence="1" id="KW-0934">Plastid</keyword>
<organism evidence="1">
    <name type="scientific">Schizymenia dubyi</name>
    <dbReference type="NCBI Taxonomy" id="38368"/>
    <lineage>
        <taxon>Eukaryota</taxon>
        <taxon>Rhodophyta</taxon>
        <taxon>Florideophyceae</taxon>
        <taxon>Rhodymeniophycidae</taxon>
        <taxon>Nemastomatales</taxon>
        <taxon>Schizymeniaceae</taxon>
        <taxon>Schizymenia</taxon>
    </lineage>
</organism>
<dbReference type="GeneID" id="29072430"/>
<name>A0A1C9C997_9FLOR</name>
<geneLocation type="plastid" evidence="1"/>